<dbReference type="GO" id="GO:0016874">
    <property type="term" value="F:ligase activity"/>
    <property type="evidence" value="ECO:0007669"/>
    <property type="project" value="UniProtKB-KW"/>
</dbReference>
<dbReference type="InterPro" id="IPR040594">
    <property type="entry name" value="UNK_Znf_1"/>
</dbReference>
<name>A0A7D9HUW7_PARCT</name>
<dbReference type="OrthoDB" id="20534at2759"/>
<keyword evidence="10" id="KW-0436">Ligase</keyword>
<dbReference type="Pfam" id="PF00642">
    <property type="entry name" value="zf-CCCH"/>
    <property type="match status" value="1"/>
</dbReference>
<dbReference type="Pfam" id="PF23035">
    <property type="entry name" value="zf-CCCH_UNK-like_4th"/>
    <property type="match status" value="1"/>
</dbReference>
<feature type="compositionally biased region" description="Polar residues" evidence="9">
    <location>
        <begin position="537"/>
        <end position="556"/>
    </location>
</feature>
<dbReference type="InterPro" id="IPR000571">
    <property type="entry name" value="Znf_CCCH"/>
</dbReference>
<gene>
    <name evidence="10" type="ORF">PACLA_8A066870</name>
</gene>
<evidence type="ECO:0000256" key="8">
    <source>
        <dbReference type="SAM" id="Coils"/>
    </source>
</evidence>
<dbReference type="InterPro" id="IPR013083">
    <property type="entry name" value="Znf_RING/FYVE/PHD"/>
</dbReference>
<keyword evidence="11" id="KW-1185">Reference proteome</keyword>
<keyword evidence="5" id="KW-0677">Repeat</keyword>
<proteinExistence type="inferred from homology"/>
<dbReference type="GO" id="GO:0008270">
    <property type="term" value="F:zinc ion binding"/>
    <property type="evidence" value="ECO:0007669"/>
    <property type="project" value="UniProtKB-KW"/>
</dbReference>
<accession>A0A7D9HUW7</accession>
<feature type="region of interest" description="Disordered" evidence="9">
    <location>
        <begin position="509"/>
        <end position="589"/>
    </location>
</feature>
<evidence type="ECO:0000256" key="3">
    <source>
        <dbReference type="ARBA" id="ARBA00022490"/>
    </source>
</evidence>
<comment type="similarity">
    <text evidence="2">Belongs to the unkempt family.</text>
</comment>
<dbReference type="GO" id="GO:0005737">
    <property type="term" value="C:cytoplasm"/>
    <property type="evidence" value="ECO:0007669"/>
    <property type="project" value="UniProtKB-SubCell"/>
</dbReference>
<feature type="compositionally biased region" description="Basic and acidic residues" evidence="9">
    <location>
        <begin position="372"/>
        <end position="386"/>
    </location>
</feature>
<dbReference type="PANTHER" id="PTHR14493:SF50">
    <property type="entry name" value="RING FINGER PROTEIN UNKEMPT"/>
    <property type="match status" value="1"/>
</dbReference>
<evidence type="ECO:0000256" key="2">
    <source>
        <dbReference type="ARBA" id="ARBA00008808"/>
    </source>
</evidence>
<dbReference type="EMBL" id="CACRXK020001861">
    <property type="protein sequence ID" value="CAB3991495.1"/>
    <property type="molecule type" value="Genomic_DNA"/>
</dbReference>
<dbReference type="InterPro" id="IPR001841">
    <property type="entry name" value="Znf_RING"/>
</dbReference>
<evidence type="ECO:0000256" key="9">
    <source>
        <dbReference type="SAM" id="MobiDB-lite"/>
    </source>
</evidence>
<keyword evidence="8" id="KW-0175">Coiled coil</keyword>
<reference evidence="10" key="1">
    <citation type="submission" date="2020-04" db="EMBL/GenBank/DDBJ databases">
        <authorList>
            <person name="Alioto T."/>
            <person name="Alioto T."/>
            <person name="Gomez Garrido J."/>
        </authorList>
    </citation>
    <scope>NUCLEOTIDE SEQUENCE</scope>
    <source>
        <strain evidence="10">A484AB</strain>
    </source>
</reference>
<dbReference type="Gene3D" id="4.10.1000.10">
    <property type="entry name" value="Zinc finger, CCCH-type"/>
    <property type="match status" value="2"/>
</dbReference>
<dbReference type="InterPro" id="IPR045234">
    <property type="entry name" value="Unkempt-like"/>
</dbReference>
<dbReference type="Pfam" id="PF23261">
    <property type="entry name" value="zf-CCCH_11"/>
    <property type="match status" value="1"/>
</dbReference>
<evidence type="ECO:0000256" key="4">
    <source>
        <dbReference type="ARBA" id="ARBA00022723"/>
    </source>
</evidence>
<evidence type="ECO:0000256" key="5">
    <source>
        <dbReference type="ARBA" id="ARBA00022737"/>
    </source>
</evidence>
<dbReference type="Pfam" id="PF25427">
    <property type="entry name" value="zf-CCCH_UNK"/>
    <property type="match status" value="1"/>
</dbReference>
<comment type="subcellular location">
    <subcellularLocation>
        <location evidence="1">Cytoplasm</location>
    </subcellularLocation>
</comment>
<dbReference type="PROSITE" id="PS50103">
    <property type="entry name" value="ZF_C3H1"/>
    <property type="match status" value="4"/>
</dbReference>
<dbReference type="SUPFAM" id="SSF90229">
    <property type="entry name" value="CCCH zinc finger"/>
    <property type="match status" value="1"/>
</dbReference>
<feature type="compositionally biased region" description="Low complexity" evidence="9">
    <location>
        <begin position="415"/>
        <end position="436"/>
    </location>
</feature>
<protein>
    <submittedName>
        <fullName evidence="10">E3 ubiquitin- ligase UNKL isoform X1</fullName>
    </submittedName>
</protein>
<evidence type="ECO:0000256" key="7">
    <source>
        <dbReference type="ARBA" id="ARBA00022833"/>
    </source>
</evidence>
<feature type="compositionally biased region" description="Low complexity" evidence="9">
    <location>
        <begin position="577"/>
        <end position="588"/>
    </location>
</feature>
<evidence type="ECO:0000256" key="1">
    <source>
        <dbReference type="ARBA" id="ARBA00004496"/>
    </source>
</evidence>
<feature type="region of interest" description="Disordered" evidence="9">
    <location>
        <begin position="323"/>
        <end position="436"/>
    </location>
</feature>
<feature type="compositionally biased region" description="Low complexity" evidence="9">
    <location>
        <begin position="348"/>
        <end position="358"/>
    </location>
</feature>
<dbReference type="InterPro" id="IPR057296">
    <property type="entry name" value="UNK_Znf_5"/>
</dbReference>
<comment type="caution">
    <text evidence="10">The sequence shown here is derived from an EMBL/GenBank/DDBJ whole genome shotgun (WGS) entry which is preliminary data.</text>
</comment>
<feature type="compositionally biased region" description="Pro residues" evidence="9">
    <location>
        <begin position="566"/>
        <end position="576"/>
    </location>
</feature>
<feature type="coiled-coil region" evidence="8">
    <location>
        <begin position="594"/>
        <end position="649"/>
    </location>
</feature>
<dbReference type="Pfam" id="PF18384">
    <property type="entry name" value="zf_CCCH_5"/>
    <property type="match status" value="1"/>
</dbReference>
<evidence type="ECO:0000313" key="11">
    <source>
        <dbReference type="Proteomes" id="UP001152795"/>
    </source>
</evidence>
<sequence length="763" mass="85825">MSSTDSFTGTLQSITTSPEKTNVFSQVPTEKPFHYTYLKEFRVEQCPLFLQHKCTQHRPFTCFHWHFMNQRRRRPKKKRDGVFNYNPDVYCTQYDETSGMCPSSDDCPYLHRVAGDVERRYHLRYYKTAICVHETDSRGFCVKNGPHCAFAHGPHDIRQPVYDIRELQAMERDETPTELGLQAPDSKVQLDDPRWQDTSYVLAHYKTEQCKKPPRLCRQGYACPHFHNARDCRRSPRKFRYRSTPCPNVKHGDEWGEPTNCENGDNCPYCHTRTEQQFHPEIYKSTKCNDMQQTGYCPRGPFCAFAHVEQEFSVLDENDYGQFSTSLSQSSPGSQIPSHVNVPQAKTSRSLSMSSSYSGETPLAGSYPRAPGSERSESRSSSRDADDLTTIRNKIAAIENDPNLDDSEKARRRQSLLSMRCPLSSSSSAGSVPSTPVTSVSVSAIPFYPAADTVESVVEKALDELHFDDFDVSDLEKELNGSTSLPGADVFTSAYQGLSINPVGCTPPLSIPGAMSEPSPQQSFTPQSPCSPRDQFSPFSSKMGSNPYRNSPTMRSYPSGLLSDPFGPPIPSPKQQPSPQLTSPLALSGSQADIDKLSQELSAAHVKLASWEQAWTKARQACEAWKKEADQAEGRARKAEQERLELSLKLEQTPQIGTEDGDGGAIGERSYLQILNKSSDIEKEPLTVLKQIQQHLRMDSERLDRVIYCREWLHCVVCKVERRCMVTCPCNHCIVCENCSITLIDCPQCHAQISQKIRIDLGL</sequence>
<keyword evidence="6" id="KW-0863">Zinc-finger</keyword>
<evidence type="ECO:0000313" key="10">
    <source>
        <dbReference type="EMBL" id="CAB3991495.1"/>
    </source>
</evidence>
<dbReference type="PROSITE" id="PS50089">
    <property type="entry name" value="ZF_RING_2"/>
    <property type="match status" value="1"/>
</dbReference>
<dbReference type="PANTHER" id="PTHR14493">
    <property type="entry name" value="UNKEMPT FAMILY MEMBER"/>
    <property type="match status" value="1"/>
</dbReference>
<feature type="compositionally biased region" description="Low complexity" evidence="9">
    <location>
        <begin position="516"/>
        <end position="532"/>
    </location>
</feature>
<feature type="compositionally biased region" description="Low complexity" evidence="9">
    <location>
        <begin position="324"/>
        <end position="338"/>
    </location>
</feature>
<dbReference type="InterPro" id="IPR057295">
    <property type="entry name" value="UNK_Znf_4"/>
</dbReference>
<keyword evidence="4" id="KW-0479">Metal-binding</keyword>
<dbReference type="Gene3D" id="3.30.40.10">
    <property type="entry name" value="Zinc/RING finger domain, C3HC4 (zinc finger)"/>
    <property type="match status" value="1"/>
</dbReference>
<dbReference type="AlphaFoldDB" id="A0A7D9HUW7"/>
<dbReference type="SMART" id="SM00356">
    <property type="entry name" value="ZnF_C3H1"/>
    <property type="match status" value="4"/>
</dbReference>
<organism evidence="10 11">
    <name type="scientific">Paramuricea clavata</name>
    <name type="common">Red gorgonian</name>
    <name type="synonym">Violescent sea-whip</name>
    <dbReference type="NCBI Taxonomy" id="317549"/>
    <lineage>
        <taxon>Eukaryota</taxon>
        <taxon>Metazoa</taxon>
        <taxon>Cnidaria</taxon>
        <taxon>Anthozoa</taxon>
        <taxon>Octocorallia</taxon>
        <taxon>Malacalcyonacea</taxon>
        <taxon>Plexauridae</taxon>
        <taxon>Paramuricea</taxon>
    </lineage>
</organism>
<dbReference type="InterPro" id="IPR036855">
    <property type="entry name" value="Znf_CCCH_sf"/>
</dbReference>
<dbReference type="Proteomes" id="UP001152795">
    <property type="component" value="Unassembled WGS sequence"/>
</dbReference>
<keyword evidence="3" id="KW-0963">Cytoplasm</keyword>
<keyword evidence="7" id="KW-0862">Zinc</keyword>
<evidence type="ECO:0000256" key="6">
    <source>
        <dbReference type="ARBA" id="ARBA00022771"/>
    </source>
</evidence>